<organism evidence="2 3">
    <name type="scientific">Romanomermis culicivorax</name>
    <name type="common">Nematode worm</name>
    <dbReference type="NCBI Taxonomy" id="13658"/>
    <lineage>
        <taxon>Eukaryota</taxon>
        <taxon>Metazoa</taxon>
        <taxon>Ecdysozoa</taxon>
        <taxon>Nematoda</taxon>
        <taxon>Enoplea</taxon>
        <taxon>Dorylaimia</taxon>
        <taxon>Mermithida</taxon>
        <taxon>Mermithoidea</taxon>
        <taxon>Mermithidae</taxon>
        <taxon>Romanomermis</taxon>
    </lineage>
</organism>
<feature type="compositionally biased region" description="Polar residues" evidence="1">
    <location>
        <begin position="13"/>
        <end position="24"/>
    </location>
</feature>
<reference evidence="3" key="1">
    <citation type="submission" date="2022-11" db="UniProtKB">
        <authorList>
            <consortium name="WormBaseParasite"/>
        </authorList>
    </citation>
    <scope>IDENTIFICATION</scope>
</reference>
<evidence type="ECO:0000313" key="2">
    <source>
        <dbReference type="Proteomes" id="UP000887565"/>
    </source>
</evidence>
<dbReference type="WBParaSite" id="nRc.2.0.1.t11170-RA">
    <property type="protein sequence ID" value="nRc.2.0.1.t11170-RA"/>
    <property type="gene ID" value="nRc.2.0.1.g11170"/>
</dbReference>
<keyword evidence="2" id="KW-1185">Reference proteome</keyword>
<feature type="region of interest" description="Disordered" evidence="1">
    <location>
        <begin position="1"/>
        <end position="24"/>
    </location>
</feature>
<accession>A0A915IAH3</accession>
<sequence>MTTILEQMGAGAQTPSVNVNEPHWQTQRPFLLQTSQYKSDRVKGDGLNLSQGESDPIKLSQIESSQ</sequence>
<evidence type="ECO:0000256" key="1">
    <source>
        <dbReference type="SAM" id="MobiDB-lite"/>
    </source>
</evidence>
<name>A0A915IAH3_ROMCU</name>
<protein>
    <submittedName>
        <fullName evidence="3">Uncharacterized protein</fullName>
    </submittedName>
</protein>
<proteinExistence type="predicted"/>
<feature type="region of interest" description="Disordered" evidence="1">
    <location>
        <begin position="42"/>
        <end position="66"/>
    </location>
</feature>
<evidence type="ECO:0000313" key="3">
    <source>
        <dbReference type="WBParaSite" id="nRc.2.0.1.t11170-RA"/>
    </source>
</evidence>
<dbReference type="Proteomes" id="UP000887565">
    <property type="component" value="Unplaced"/>
</dbReference>
<dbReference type="AlphaFoldDB" id="A0A915IAH3"/>